<keyword evidence="4" id="KW-1185">Reference proteome</keyword>
<organism evidence="3 4">
    <name type="scientific">Exophiala bonariae</name>
    <dbReference type="NCBI Taxonomy" id="1690606"/>
    <lineage>
        <taxon>Eukaryota</taxon>
        <taxon>Fungi</taxon>
        <taxon>Dikarya</taxon>
        <taxon>Ascomycota</taxon>
        <taxon>Pezizomycotina</taxon>
        <taxon>Eurotiomycetes</taxon>
        <taxon>Chaetothyriomycetidae</taxon>
        <taxon>Chaetothyriales</taxon>
        <taxon>Herpotrichiellaceae</taxon>
        <taxon>Exophiala</taxon>
    </lineage>
</organism>
<feature type="domain" description="BTB" evidence="2">
    <location>
        <begin position="19"/>
        <end position="86"/>
    </location>
</feature>
<dbReference type="SMART" id="SM00225">
    <property type="entry name" value="BTB"/>
    <property type="match status" value="1"/>
</dbReference>
<dbReference type="InterPro" id="IPR000210">
    <property type="entry name" value="BTB/POZ_dom"/>
</dbReference>
<dbReference type="PANTHER" id="PTHR47843">
    <property type="entry name" value="BTB DOMAIN-CONTAINING PROTEIN-RELATED"/>
    <property type="match status" value="1"/>
</dbReference>
<dbReference type="PANTHER" id="PTHR47843:SF5">
    <property type="entry name" value="BTB_POZ DOMAIN PROTEIN"/>
    <property type="match status" value="1"/>
</dbReference>
<evidence type="ECO:0000256" key="1">
    <source>
        <dbReference type="SAM" id="MobiDB-lite"/>
    </source>
</evidence>
<dbReference type="GeneID" id="89980778"/>
<accession>A0AAV9NF07</accession>
<dbReference type="Gene3D" id="3.30.710.10">
    <property type="entry name" value="Potassium Channel Kv1.1, Chain A"/>
    <property type="match status" value="1"/>
</dbReference>
<dbReference type="EMBL" id="JAVRRD010000008">
    <property type="protein sequence ID" value="KAK5056085.1"/>
    <property type="molecule type" value="Genomic_DNA"/>
</dbReference>
<protein>
    <recommendedName>
        <fullName evidence="2">BTB domain-containing protein</fullName>
    </recommendedName>
</protein>
<sequence>MAGIPPDRWANLLNTGKHSDFTIICEDVEFKVHSAVVCTASPMLDAAFAGPFKEANTRQINFPEEKREIVGRPIRFMYTNDYDDSEAPHSVSKPDKNNDQGSKVATDDASLAPFGRMTVNALVYKCADMLGINNLRTVACEKFVREARSACAMEGFAQPLKIMFESTLSNDTELRLAVVRICLDEYPQVKKHTKTVEILKTHEPIVLTIFTQMPDRVDPDTHKELKSSFLGLASFLSTESTMTFCRECHTHRAYCNVERDPATREVISVDFLCNEHPTTKQLASFSVPKVANPAARGRRGVGSAIRSSTTAN</sequence>
<dbReference type="InterPro" id="IPR011333">
    <property type="entry name" value="SKP1/BTB/POZ_sf"/>
</dbReference>
<dbReference type="SUPFAM" id="SSF54695">
    <property type="entry name" value="POZ domain"/>
    <property type="match status" value="1"/>
</dbReference>
<gene>
    <name evidence="3" type="ORF">LTR84_012636</name>
</gene>
<evidence type="ECO:0000313" key="3">
    <source>
        <dbReference type="EMBL" id="KAK5056085.1"/>
    </source>
</evidence>
<proteinExistence type="predicted"/>
<evidence type="ECO:0000313" key="4">
    <source>
        <dbReference type="Proteomes" id="UP001358417"/>
    </source>
</evidence>
<dbReference type="AlphaFoldDB" id="A0AAV9NF07"/>
<evidence type="ECO:0000259" key="2">
    <source>
        <dbReference type="PROSITE" id="PS50097"/>
    </source>
</evidence>
<feature type="region of interest" description="Disordered" evidence="1">
    <location>
        <begin position="82"/>
        <end position="105"/>
    </location>
</feature>
<name>A0AAV9NF07_9EURO</name>
<dbReference type="CDD" id="cd18186">
    <property type="entry name" value="BTB_POZ_ZBTB_KLHL-like"/>
    <property type="match status" value="1"/>
</dbReference>
<dbReference type="Proteomes" id="UP001358417">
    <property type="component" value="Unassembled WGS sequence"/>
</dbReference>
<reference evidence="3 4" key="1">
    <citation type="submission" date="2023-08" db="EMBL/GenBank/DDBJ databases">
        <title>Black Yeasts Isolated from many extreme environments.</title>
        <authorList>
            <person name="Coleine C."/>
            <person name="Stajich J.E."/>
            <person name="Selbmann L."/>
        </authorList>
    </citation>
    <scope>NUCLEOTIDE SEQUENCE [LARGE SCALE GENOMIC DNA]</scope>
    <source>
        <strain evidence="3 4">CCFEE 5792</strain>
    </source>
</reference>
<comment type="caution">
    <text evidence="3">The sequence shown here is derived from an EMBL/GenBank/DDBJ whole genome shotgun (WGS) entry which is preliminary data.</text>
</comment>
<dbReference type="RefSeq" id="XP_064708055.1">
    <property type="nucleotide sequence ID" value="XM_064856155.1"/>
</dbReference>
<dbReference type="Pfam" id="PF00651">
    <property type="entry name" value="BTB"/>
    <property type="match status" value="1"/>
</dbReference>
<dbReference type="PROSITE" id="PS50097">
    <property type="entry name" value="BTB"/>
    <property type="match status" value="1"/>
</dbReference>